<protein>
    <submittedName>
        <fullName evidence="1">3-methyladenine DNA glycosylase</fullName>
        <ecNumber evidence="1">3.2.2.-</ecNumber>
    </submittedName>
</protein>
<keyword evidence="1" id="KW-0378">Hydrolase</keyword>
<keyword evidence="1" id="KW-0326">Glycosidase</keyword>
<dbReference type="GO" id="GO:0016798">
    <property type="term" value="F:hydrolase activity, acting on glycosyl bonds"/>
    <property type="evidence" value="ECO:0007669"/>
    <property type="project" value="UniProtKB-KW"/>
</dbReference>
<keyword evidence="2" id="KW-1185">Reference proteome</keyword>
<accession>G4CJ17</accession>
<dbReference type="HOGENOM" id="CLU_3101305_0_0_4"/>
<gene>
    <name evidence="1" type="ORF">HMPREF9371_1606</name>
</gene>
<evidence type="ECO:0000313" key="2">
    <source>
        <dbReference type="Proteomes" id="UP000003019"/>
    </source>
</evidence>
<sequence>MIGHTGYLNGEILSGSLLLDIENRHGLPENSSYGSDTGIRQPFNTCLNRPG</sequence>
<dbReference type="Proteomes" id="UP000003019">
    <property type="component" value="Unassembled WGS sequence"/>
</dbReference>
<organism evidence="1 2">
    <name type="scientific">Neisseria shayeganii 871</name>
    <dbReference type="NCBI Taxonomy" id="1032488"/>
    <lineage>
        <taxon>Bacteria</taxon>
        <taxon>Pseudomonadati</taxon>
        <taxon>Pseudomonadota</taxon>
        <taxon>Betaproteobacteria</taxon>
        <taxon>Neisseriales</taxon>
        <taxon>Neisseriaceae</taxon>
        <taxon>Neisseria</taxon>
    </lineage>
</organism>
<dbReference type="AlphaFoldDB" id="G4CJ17"/>
<dbReference type="EMBL" id="AGAY01000059">
    <property type="protein sequence ID" value="EGY52111.1"/>
    <property type="molecule type" value="Genomic_DNA"/>
</dbReference>
<reference evidence="1 2" key="1">
    <citation type="submission" date="2011-05" db="EMBL/GenBank/DDBJ databases">
        <authorList>
            <person name="Muzny D."/>
            <person name="Qin X."/>
            <person name="Deng J."/>
            <person name="Jiang H."/>
            <person name="Liu Y."/>
            <person name="Qu J."/>
            <person name="Song X.-Z."/>
            <person name="Zhang L."/>
            <person name="Thornton R."/>
            <person name="Coyle M."/>
            <person name="Francisco L."/>
            <person name="Jackson L."/>
            <person name="Javaid M."/>
            <person name="Korchina V."/>
            <person name="Kovar C."/>
            <person name="Mata R."/>
            <person name="Mathew T."/>
            <person name="Ngo R."/>
            <person name="Nguyen L."/>
            <person name="Nguyen N."/>
            <person name="Okwuonu G."/>
            <person name="Ongeri F."/>
            <person name="Pham C."/>
            <person name="Simmons D."/>
            <person name="Wilczek-Boney K."/>
            <person name="Hale W."/>
            <person name="Jakkamsetti A."/>
            <person name="Pham P."/>
            <person name="Ruth R."/>
            <person name="San Lucas F."/>
            <person name="Warren J."/>
            <person name="Zhang J."/>
            <person name="Zhao Z."/>
            <person name="Zhou C."/>
            <person name="Zhu D."/>
            <person name="Lee S."/>
            <person name="Bess C."/>
            <person name="Blankenburg K."/>
            <person name="Forbes L."/>
            <person name="Fu Q."/>
            <person name="Gubbala S."/>
            <person name="Hirani K."/>
            <person name="Jayaseelan J.C."/>
            <person name="Lara F."/>
            <person name="Munidasa M."/>
            <person name="Palculict T."/>
            <person name="Patil S."/>
            <person name="Pu L.-L."/>
            <person name="Saada N."/>
            <person name="Tang L."/>
            <person name="Weissenberger G."/>
            <person name="Zhu Y."/>
            <person name="Hemphill L."/>
            <person name="Shang Y."/>
            <person name="Youmans B."/>
            <person name="Ayvaz T."/>
            <person name="Ross M."/>
            <person name="Santibanez J."/>
            <person name="Aqrawi P."/>
            <person name="Gross S."/>
            <person name="Joshi V."/>
            <person name="Fowler G."/>
            <person name="Nazareth L."/>
            <person name="Reid J."/>
            <person name="Worley K."/>
            <person name="Petrosino J."/>
            <person name="Highlander S."/>
            <person name="Gibbs R."/>
        </authorList>
    </citation>
    <scope>NUCLEOTIDE SEQUENCE [LARGE SCALE GENOMIC DNA]</scope>
    <source>
        <strain evidence="1 2">871</strain>
    </source>
</reference>
<comment type="caution">
    <text evidence="1">The sequence shown here is derived from an EMBL/GenBank/DDBJ whole genome shotgun (WGS) entry which is preliminary data.</text>
</comment>
<dbReference type="STRING" id="1032488.HMPREF9371_1606"/>
<evidence type="ECO:0000313" key="1">
    <source>
        <dbReference type="EMBL" id="EGY52111.1"/>
    </source>
</evidence>
<name>G4CJ17_9NEIS</name>
<dbReference type="EC" id="3.2.2.-" evidence="1"/>
<proteinExistence type="predicted"/>